<feature type="region of interest" description="Disordered" evidence="1">
    <location>
        <begin position="1"/>
        <end position="23"/>
    </location>
</feature>
<dbReference type="AlphaFoldDB" id="A0A023G2C0"/>
<dbReference type="EMBL" id="GBBL01000142">
    <property type="protein sequence ID" value="JAC27178.1"/>
    <property type="molecule type" value="mRNA"/>
</dbReference>
<proteinExistence type="evidence at transcript level"/>
<name>A0A023G2C0_AMBPA</name>
<sequence>MISTSRMAPNWPKSCRRSGSRNRNGMFETCSRLGWPFLAASTAAMLAAAAAAAAAPAPAAWAPVSTTPGAPPLASGSRSVCAAWESTPSAVVVPLVLGGPCKSKHGSMFICGAAATTTI</sequence>
<evidence type="ECO:0000256" key="1">
    <source>
        <dbReference type="SAM" id="MobiDB-lite"/>
    </source>
</evidence>
<reference evidence="2" key="1">
    <citation type="submission" date="2014-03" db="EMBL/GenBank/DDBJ databases">
        <title>The sialotranscriptome of Amblyomma triste, Amblyomma parvum and Amblyomma cajennense ticks, uncovered by 454-based RNA-seq.</title>
        <authorList>
            <person name="Garcia G.R."/>
            <person name="Gardinassi L.G."/>
            <person name="Ribeiro J.M."/>
            <person name="Anatrielo E."/>
            <person name="Ferreira B.R."/>
            <person name="Moreira H.N."/>
            <person name="Mafra C."/>
            <person name="Olegario M.M."/>
            <person name="Szabo P.J."/>
            <person name="Miranda-Santos I.K."/>
            <person name="Maruyama S.R."/>
        </authorList>
    </citation>
    <scope>NUCLEOTIDE SEQUENCE</scope>
    <source>
        <strain evidence="2">Araguapaz</strain>
        <tissue evidence="2">Salivary glands</tissue>
    </source>
</reference>
<evidence type="ECO:0000313" key="2">
    <source>
        <dbReference type="EMBL" id="JAC27178.1"/>
    </source>
</evidence>
<organism evidence="2">
    <name type="scientific">Amblyomma parvum</name>
    <name type="common">South American tick</name>
    <dbReference type="NCBI Taxonomy" id="251391"/>
    <lineage>
        <taxon>Eukaryota</taxon>
        <taxon>Metazoa</taxon>
        <taxon>Ecdysozoa</taxon>
        <taxon>Arthropoda</taxon>
        <taxon>Chelicerata</taxon>
        <taxon>Arachnida</taxon>
        <taxon>Acari</taxon>
        <taxon>Parasitiformes</taxon>
        <taxon>Ixodida</taxon>
        <taxon>Ixodoidea</taxon>
        <taxon>Ixodidae</taxon>
        <taxon>Amblyomminae</taxon>
        <taxon>Amblyomma</taxon>
    </lineage>
</organism>
<protein>
    <submittedName>
        <fullName evidence="2">Putative secreted protein</fullName>
    </submittedName>
</protein>
<accession>A0A023G2C0</accession>